<dbReference type="RefSeq" id="WP_139669312.1">
    <property type="nucleotide sequence ID" value="NZ_VDLY02000010.1"/>
</dbReference>
<feature type="region of interest" description="Disordered" evidence="3">
    <location>
        <begin position="230"/>
        <end position="251"/>
    </location>
</feature>
<keyword evidence="6" id="KW-1185">Reference proteome</keyword>
<evidence type="ECO:0000256" key="2">
    <source>
        <dbReference type="ARBA" id="ARBA00023163"/>
    </source>
</evidence>
<keyword evidence="1" id="KW-0805">Transcription regulation</keyword>
<dbReference type="SUPFAM" id="SSF52317">
    <property type="entry name" value="Class I glutamine amidotransferase-like"/>
    <property type="match status" value="1"/>
</dbReference>
<sequence>MTSLTTPGASGTSSGFSGGAAPTPASSTGPGATGSPGRRHVVALAVTDRTPDFELAVPCEVFGLDRSDLVDPWYELLLCAGEPGELRTASGLIVPTTHGLEALPEADTVVVAACARSRQLVPPPELVAAVREAHRRGRRVVSLCAGAYVLAEAGLLDGIRATTHWMNASDFAHRYPAVDFDPEPLYIDNGAILTSAGTGSVIDLCLHLVRRDHGAAVANEVARRMVVPPHREGGQTQFAKPLARPSGRAGGGDGLAATLDWARARLDRPLTVPQLARVAGLSERTFARRFRDTLGITPLRWLTQERVRLAQELLETTDEPVEAVAHRAGFGTAANLRHHFRRITTVSPATYRHVFRHRAASPLGAPRRHQHAPDAHPPPATAAGDHTRPTTHQPHHTAVLPPHALTPLGRPPIDAE</sequence>
<dbReference type="EMBL" id="VDLY02000010">
    <property type="protein sequence ID" value="KAB8164286.1"/>
    <property type="molecule type" value="Genomic_DNA"/>
</dbReference>
<dbReference type="Gene3D" id="3.40.50.880">
    <property type="match status" value="1"/>
</dbReference>
<dbReference type="Proteomes" id="UP000314251">
    <property type="component" value="Unassembled WGS sequence"/>
</dbReference>
<dbReference type="InterPro" id="IPR009057">
    <property type="entry name" value="Homeodomain-like_sf"/>
</dbReference>
<dbReference type="SUPFAM" id="SSF46689">
    <property type="entry name" value="Homeodomain-like"/>
    <property type="match status" value="2"/>
</dbReference>
<feature type="compositionally biased region" description="Low complexity" evidence="3">
    <location>
        <begin position="1"/>
        <end position="36"/>
    </location>
</feature>
<dbReference type="GO" id="GO:0003700">
    <property type="term" value="F:DNA-binding transcription factor activity"/>
    <property type="evidence" value="ECO:0007669"/>
    <property type="project" value="InterPro"/>
</dbReference>
<dbReference type="PROSITE" id="PS01124">
    <property type="entry name" value="HTH_ARAC_FAMILY_2"/>
    <property type="match status" value="1"/>
</dbReference>
<evidence type="ECO:0000256" key="1">
    <source>
        <dbReference type="ARBA" id="ARBA00023015"/>
    </source>
</evidence>
<dbReference type="InterPro" id="IPR002818">
    <property type="entry name" value="DJ-1/PfpI"/>
</dbReference>
<evidence type="ECO:0000313" key="6">
    <source>
        <dbReference type="Proteomes" id="UP000314251"/>
    </source>
</evidence>
<keyword evidence="2" id="KW-0804">Transcription</keyword>
<organism evidence="5 6">
    <name type="scientific">Streptomyces mimosae</name>
    <dbReference type="NCBI Taxonomy" id="2586635"/>
    <lineage>
        <taxon>Bacteria</taxon>
        <taxon>Bacillati</taxon>
        <taxon>Actinomycetota</taxon>
        <taxon>Actinomycetes</taxon>
        <taxon>Kitasatosporales</taxon>
        <taxon>Streptomycetaceae</taxon>
        <taxon>Streptomyces</taxon>
    </lineage>
</organism>
<dbReference type="CDD" id="cd03137">
    <property type="entry name" value="GATase1_AraC_1"/>
    <property type="match status" value="1"/>
</dbReference>
<dbReference type="Gene3D" id="1.10.10.60">
    <property type="entry name" value="Homeodomain-like"/>
    <property type="match status" value="1"/>
</dbReference>
<feature type="region of interest" description="Disordered" evidence="3">
    <location>
        <begin position="363"/>
        <end position="416"/>
    </location>
</feature>
<dbReference type="AlphaFoldDB" id="A0A5N6A8L0"/>
<dbReference type="Pfam" id="PF01965">
    <property type="entry name" value="DJ-1_PfpI"/>
    <property type="match status" value="1"/>
</dbReference>
<evidence type="ECO:0000313" key="5">
    <source>
        <dbReference type="EMBL" id="KAB8164286.1"/>
    </source>
</evidence>
<reference evidence="5" key="1">
    <citation type="submission" date="2019-10" db="EMBL/GenBank/DDBJ databases">
        <title>Nonomuraea sp. nov., isolated from Phyllanthus amarus.</title>
        <authorList>
            <person name="Klykleung N."/>
            <person name="Tanasupawat S."/>
        </authorList>
    </citation>
    <scope>NUCLEOTIDE SEQUENCE [LARGE SCALE GENOMIC DNA]</scope>
    <source>
        <strain evidence="5">3MP-10</strain>
    </source>
</reference>
<dbReference type="Pfam" id="PF12833">
    <property type="entry name" value="HTH_18"/>
    <property type="match status" value="1"/>
</dbReference>
<evidence type="ECO:0000256" key="3">
    <source>
        <dbReference type="SAM" id="MobiDB-lite"/>
    </source>
</evidence>
<dbReference type="GO" id="GO:0043565">
    <property type="term" value="F:sequence-specific DNA binding"/>
    <property type="evidence" value="ECO:0007669"/>
    <property type="project" value="InterPro"/>
</dbReference>
<dbReference type="InterPro" id="IPR018060">
    <property type="entry name" value="HTH_AraC"/>
</dbReference>
<dbReference type="InterPro" id="IPR052158">
    <property type="entry name" value="INH-QAR"/>
</dbReference>
<accession>A0A5N6A8L0</accession>
<feature type="region of interest" description="Disordered" evidence="3">
    <location>
        <begin position="1"/>
        <end position="37"/>
    </location>
</feature>
<proteinExistence type="predicted"/>
<name>A0A5N6A8L0_9ACTN</name>
<dbReference type="InterPro" id="IPR029062">
    <property type="entry name" value="Class_I_gatase-like"/>
</dbReference>
<protein>
    <submittedName>
        <fullName evidence="5">Helix-turn-helix domain-containing protein</fullName>
    </submittedName>
</protein>
<comment type="caution">
    <text evidence="5">The sequence shown here is derived from an EMBL/GenBank/DDBJ whole genome shotgun (WGS) entry which is preliminary data.</text>
</comment>
<dbReference type="PANTHER" id="PTHR43130">
    <property type="entry name" value="ARAC-FAMILY TRANSCRIPTIONAL REGULATOR"/>
    <property type="match status" value="1"/>
</dbReference>
<gene>
    <name evidence="5" type="ORF">FH607_016775</name>
</gene>
<dbReference type="OrthoDB" id="3992151at2"/>
<dbReference type="SMART" id="SM00342">
    <property type="entry name" value="HTH_ARAC"/>
    <property type="match status" value="1"/>
</dbReference>
<dbReference type="PANTHER" id="PTHR43130:SF3">
    <property type="entry name" value="HTH-TYPE TRANSCRIPTIONAL REGULATOR RV1931C"/>
    <property type="match status" value="1"/>
</dbReference>
<evidence type="ECO:0000259" key="4">
    <source>
        <dbReference type="PROSITE" id="PS01124"/>
    </source>
</evidence>
<feature type="domain" description="HTH araC/xylS-type" evidence="4">
    <location>
        <begin position="256"/>
        <end position="354"/>
    </location>
</feature>